<proteinExistence type="predicted"/>
<evidence type="ECO:0000256" key="1">
    <source>
        <dbReference type="SAM" id="MobiDB-lite"/>
    </source>
</evidence>
<feature type="compositionally biased region" description="Low complexity" evidence="1">
    <location>
        <begin position="159"/>
        <end position="181"/>
    </location>
</feature>
<sequence length="181" mass="18205">MANHRMPRKPSTLNRTVGVGLVAGGMALSGVALTMSTAAAPEANAACGKRFVVFGNTGTNNPNTLNYGSGNNLNFQGNFTGGNLSGSQTSSTGNNTSGNTTNPTTCTVTQTPSLFPTFPSTNFFGNTGTNNPNTFNVFSGNNINAQFSGFGPNASGDQSATTGNNGSTNTGNATTDTSVGP</sequence>
<feature type="region of interest" description="Disordered" evidence="1">
    <location>
        <begin position="82"/>
        <end position="102"/>
    </location>
</feature>
<feature type="region of interest" description="Disordered" evidence="1">
    <location>
        <begin position="149"/>
        <end position="181"/>
    </location>
</feature>
<dbReference type="EMBL" id="MVIM01000005">
    <property type="protein sequence ID" value="ORB65747.1"/>
    <property type="molecule type" value="Genomic_DNA"/>
</dbReference>
<protein>
    <submittedName>
        <fullName evidence="2">Uncharacterized protein</fullName>
    </submittedName>
</protein>
<evidence type="ECO:0000313" key="2">
    <source>
        <dbReference type="EMBL" id="ORB65747.1"/>
    </source>
</evidence>
<comment type="caution">
    <text evidence="2">The sequence shown here is derived from an EMBL/GenBank/DDBJ whole genome shotgun (WGS) entry which is preliminary data.</text>
</comment>
<dbReference type="Proteomes" id="UP000192411">
    <property type="component" value="Unassembled WGS sequence"/>
</dbReference>
<dbReference type="AlphaFoldDB" id="A0A1X0JU55"/>
<accession>A0A1X0JU55</accession>
<feature type="compositionally biased region" description="Low complexity" evidence="1">
    <location>
        <begin position="85"/>
        <end position="102"/>
    </location>
</feature>
<gene>
    <name evidence="2" type="ORF">BST47_12495</name>
</gene>
<keyword evidence="3" id="KW-1185">Reference proteome</keyword>
<organism evidence="2 3">
    <name type="scientific">Mycolicibacterium tusciae</name>
    <dbReference type="NCBI Taxonomy" id="75922"/>
    <lineage>
        <taxon>Bacteria</taxon>
        <taxon>Bacillati</taxon>
        <taxon>Actinomycetota</taxon>
        <taxon>Actinomycetes</taxon>
        <taxon>Mycobacteriales</taxon>
        <taxon>Mycobacteriaceae</taxon>
        <taxon>Mycolicibacterium</taxon>
    </lineage>
</organism>
<reference evidence="2 3" key="1">
    <citation type="submission" date="2017-02" db="EMBL/GenBank/DDBJ databases">
        <title>The new phylogeny of genus Mycobacterium.</title>
        <authorList>
            <person name="Tortoli E."/>
            <person name="Trovato A."/>
            <person name="Cirillo D.M."/>
        </authorList>
    </citation>
    <scope>NUCLEOTIDE SEQUENCE [LARGE SCALE GENOMIC DNA]</scope>
    <source>
        <strain evidence="2 3">DSM 44338</strain>
    </source>
</reference>
<name>A0A1X0JU55_9MYCO</name>
<evidence type="ECO:0000313" key="3">
    <source>
        <dbReference type="Proteomes" id="UP000192411"/>
    </source>
</evidence>